<keyword evidence="1 2" id="KW-0808">Transferase</keyword>
<sequence length="243" mass="26723">MKKFIPNALTLMNLGSGVLAIIAAFQEAWSLTFLFFVLCLALDFLDGGVARALKVPSELGKQLDSLSDVVSFGVLPALVMFLYMIPYYPDWNIGRVFSEGRWEEFLPLVAVLVPMSTALRLGRFNLMESSSYFLGLPSPANALLLMSIPMILRSDKSPEALLAFLANPYTLAAICLFSTFLLNAPFRLFTLKFKGGSFQDNIVPILFLIAALVLLLTLGYLGIPLIILLYIGMSLLGINKKKA</sequence>
<dbReference type="PROSITE" id="PS00379">
    <property type="entry name" value="CDP_ALCOHOL_P_TRANSF"/>
    <property type="match status" value="1"/>
</dbReference>
<accession>A0A2S7TB81</accession>
<evidence type="ECO:0000313" key="4">
    <source>
        <dbReference type="EMBL" id="PQJ16736.1"/>
    </source>
</evidence>
<name>A0A2S7TB81_9FLAO</name>
<keyword evidence="3" id="KW-0472">Membrane</keyword>
<evidence type="ECO:0008006" key="6">
    <source>
        <dbReference type="Google" id="ProtNLM"/>
    </source>
</evidence>
<dbReference type="Proteomes" id="UP000239366">
    <property type="component" value="Unassembled WGS sequence"/>
</dbReference>
<keyword evidence="5" id="KW-1185">Reference proteome</keyword>
<evidence type="ECO:0000256" key="1">
    <source>
        <dbReference type="ARBA" id="ARBA00022679"/>
    </source>
</evidence>
<protein>
    <recommendedName>
        <fullName evidence="6">CDP-diacylglycerol--serine O-phosphatidyltransferase</fullName>
    </recommendedName>
</protein>
<feature type="transmembrane region" description="Helical" evidence="3">
    <location>
        <begin position="205"/>
        <end position="231"/>
    </location>
</feature>
<reference evidence="5" key="1">
    <citation type="submission" date="2016-11" db="EMBL/GenBank/DDBJ databases">
        <title>Trade-off between light-utilization and light-protection in marine flavobacteria.</title>
        <authorList>
            <person name="Kumagai Y."/>
            <person name="Yoshizawa S."/>
            <person name="Kogure K."/>
        </authorList>
    </citation>
    <scope>NUCLEOTIDE SEQUENCE [LARGE SCALE GENOMIC DNA]</scope>
    <source>
        <strain evidence="5">SG-18</strain>
    </source>
</reference>
<dbReference type="InterPro" id="IPR043130">
    <property type="entry name" value="CDP-OH_PTrfase_TM_dom"/>
</dbReference>
<gene>
    <name evidence="4" type="ORF">BST99_01940</name>
</gene>
<dbReference type="EMBL" id="MQVX01000001">
    <property type="protein sequence ID" value="PQJ16736.1"/>
    <property type="molecule type" value="Genomic_DNA"/>
</dbReference>
<dbReference type="InterPro" id="IPR048254">
    <property type="entry name" value="CDP_ALCOHOL_P_TRANSF_CS"/>
</dbReference>
<evidence type="ECO:0000256" key="3">
    <source>
        <dbReference type="SAM" id="Phobius"/>
    </source>
</evidence>
<dbReference type="GO" id="GO:0016780">
    <property type="term" value="F:phosphotransferase activity, for other substituted phosphate groups"/>
    <property type="evidence" value="ECO:0007669"/>
    <property type="project" value="InterPro"/>
</dbReference>
<dbReference type="Gene3D" id="1.20.120.1760">
    <property type="match status" value="1"/>
</dbReference>
<feature type="transmembrane region" description="Helical" evidence="3">
    <location>
        <begin position="7"/>
        <end position="25"/>
    </location>
</feature>
<comment type="similarity">
    <text evidence="2">Belongs to the CDP-alcohol phosphatidyltransferase class-I family.</text>
</comment>
<feature type="transmembrane region" description="Helical" evidence="3">
    <location>
        <begin position="31"/>
        <end position="53"/>
    </location>
</feature>
<dbReference type="GO" id="GO:0016020">
    <property type="term" value="C:membrane"/>
    <property type="evidence" value="ECO:0007669"/>
    <property type="project" value="InterPro"/>
</dbReference>
<keyword evidence="3" id="KW-1133">Transmembrane helix</keyword>
<organism evidence="4 5">
    <name type="scientific">Aureicoccus marinus</name>
    <dbReference type="NCBI Taxonomy" id="754435"/>
    <lineage>
        <taxon>Bacteria</taxon>
        <taxon>Pseudomonadati</taxon>
        <taxon>Bacteroidota</taxon>
        <taxon>Flavobacteriia</taxon>
        <taxon>Flavobacteriales</taxon>
        <taxon>Flavobacteriaceae</taxon>
        <taxon>Aureicoccus</taxon>
    </lineage>
</organism>
<proteinExistence type="inferred from homology"/>
<dbReference type="AlphaFoldDB" id="A0A2S7TB81"/>
<feature type="transmembrane region" description="Helical" evidence="3">
    <location>
        <begin position="164"/>
        <end position="184"/>
    </location>
</feature>
<evidence type="ECO:0000313" key="5">
    <source>
        <dbReference type="Proteomes" id="UP000239366"/>
    </source>
</evidence>
<dbReference type="Pfam" id="PF01066">
    <property type="entry name" value="CDP-OH_P_transf"/>
    <property type="match status" value="1"/>
</dbReference>
<comment type="caution">
    <text evidence="4">The sequence shown here is derived from an EMBL/GenBank/DDBJ whole genome shotgun (WGS) entry which is preliminary data.</text>
</comment>
<dbReference type="InterPro" id="IPR000462">
    <property type="entry name" value="CDP-OH_P_trans"/>
</dbReference>
<feature type="transmembrane region" description="Helical" evidence="3">
    <location>
        <begin position="65"/>
        <end position="85"/>
    </location>
</feature>
<keyword evidence="3" id="KW-0812">Transmembrane</keyword>
<dbReference type="GO" id="GO:0008654">
    <property type="term" value="P:phospholipid biosynthetic process"/>
    <property type="evidence" value="ECO:0007669"/>
    <property type="project" value="InterPro"/>
</dbReference>
<evidence type="ECO:0000256" key="2">
    <source>
        <dbReference type="RuleBase" id="RU003750"/>
    </source>
</evidence>
<feature type="transmembrane region" description="Helical" evidence="3">
    <location>
        <begin position="133"/>
        <end position="152"/>
    </location>
</feature>